<accession>A0ABS5YEV9</accession>
<dbReference type="HAMAP" id="MF_01889">
    <property type="entry name" value="LpoB"/>
    <property type="match status" value="1"/>
</dbReference>
<keyword evidence="1" id="KW-0449">Lipoprotein</keyword>
<evidence type="ECO:0000256" key="2">
    <source>
        <dbReference type="NCBIfam" id="TIGR02722"/>
    </source>
</evidence>
<name>A0ABS5YEV9_9GAMM</name>
<feature type="signal peptide" evidence="3">
    <location>
        <begin position="1"/>
        <end position="23"/>
    </location>
</feature>
<evidence type="ECO:0000256" key="3">
    <source>
        <dbReference type="SAM" id="SignalP"/>
    </source>
</evidence>
<dbReference type="Proteomes" id="UP000811282">
    <property type="component" value="Unassembled WGS sequence"/>
</dbReference>
<comment type="function">
    <text evidence="1">Regulator of peptidoglycan synthesis that is essential for the function of penicillin-binding protein 1B (PBP1b).</text>
</comment>
<keyword evidence="1" id="KW-0472">Membrane</keyword>
<dbReference type="PANTHER" id="PTHR40593:SF1">
    <property type="entry name" value="PENICILLIN-BINDING PROTEIN ACTIVATOR LPOB"/>
    <property type="match status" value="1"/>
</dbReference>
<sequence>MKNRALIVLAALVLASCTSRTPAPPPATIEPVPPPVTVPVQPPPATSAPVPMPPKIKTIDWQASLSPMVQQLLAVEGINDGSVLLVNTMKNATNGSMQTGKATASLTRLIADAGGKFQVVGAEQLNAARQTLGLSTDDSLESRSKAVGLARYLNAQYVLYSAASGDVKQPTLDLQLMLVQTGEIIWSGNGVAQD</sequence>
<gene>
    <name evidence="1 4" type="primary">lpoB</name>
    <name evidence="4" type="ORF">JZM24_17745</name>
</gene>
<dbReference type="Gene3D" id="3.40.50.10610">
    <property type="entry name" value="ABC-type transport auxiliary lipoprotein component"/>
    <property type="match status" value="1"/>
</dbReference>
<dbReference type="EMBL" id="JAFJYC010000004">
    <property type="protein sequence ID" value="MBT9433474.1"/>
    <property type="molecule type" value="Genomic_DNA"/>
</dbReference>
<keyword evidence="1" id="KW-0573">Peptidoglycan synthesis</keyword>
<keyword evidence="5" id="KW-1185">Reference proteome</keyword>
<keyword evidence="1 3" id="KW-0732">Signal</keyword>
<evidence type="ECO:0000313" key="5">
    <source>
        <dbReference type="Proteomes" id="UP000811282"/>
    </source>
</evidence>
<comment type="caution">
    <text evidence="4">The sequence shown here is derived from an EMBL/GenBank/DDBJ whole genome shotgun (WGS) entry which is preliminary data.</text>
</comment>
<protein>
    <recommendedName>
        <fullName evidence="1 2">Penicillin-binding protein activator LpoB</fullName>
        <shortName evidence="1">PBP activator LpoB</shortName>
    </recommendedName>
</protein>
<keyword evidence="1" id="KW-0133">Cell shape</keyword>
<dbReference type="Pfam" id="PF13036">
    <property type="entry name" value="LpoB"/>
    <property type="match status" value="1"/>
</dbReference>
<dbReference type="RefSeq" id="WP_215671404.1">
    <property type="nucleotide sequence ID" value="NZ_JAFJYC010000004.1"/>
</dbReference>
<dbReference type="PROSITE" id="PS51257">
    <property type="entry name" value="PROKAR_LIPOPROTEIN"/>
    <property type="match status" value="1"/>
</dbReference>
<dbReference type="InterPro" id="IPR014094">
    <property type="entry name" value="LpoB"/>
</dbReference>
<feature type="chain" id="PRO_5045523094" description="Penicillin-binding protein activator LpoB" evidence="3">
    <location>
        <begin position="24"/>
        <end position="194"/>
    </location>
</feature>
<dbReference type="NCBIfam" id="TIGR02722">
    <property type="entry name" value="lp"/>
    <property type="match status" value="1"/>
</dbReference>
<comment type="subunit">
    <text evidence="1">Interacts with PBP1b.</text>
</comment>
<keyword evidence="1" id="KW-0998">Cell outer membrane</keyword>
<organism evidence="4 5">
    <name type="scientific">Candidatus Sodalis endolongispinus</name>
    <dbReference type="NCBI Taxonomy" id="2812662"/>
    <lineage>
        <taxon>Bacteria</taxon>
        <taxon>Pseudomonadati</taxon>
        <taxon>Pseudomonadota</taxon>
        <taxon>Gammaproteobacteria</taxon>
        <taxon>Enterobacterales</taxon>
        <taxon>Bruguierivoracaceae</taxon>
        <taxon>Sodalis</taxon>
    </lineage>
</organism>
<comment type="subcellular location">
    <subcellularLocation>
        <location evidence="1">Cell outer membrane</location>
        <topology evidence="1">Lipid-anchor</topology>
        <orientation evidence="1">Periplasmic side</orientation>
    </subcellularLocation>
</comment>
<proteinExistence type="inferred from homology"/>
<dbReference type="PANTHER" id="PTHR40593">
    <property type="entry name" value="PENICILLIN-BINDING PROTEIN ACTIVATOR LPOB"/>
    <property type="match status" value="1"/>
</dbReference>
<reference evidence="4 5" key="1">
    <citation type="journal article" date="2021" name="Genome Biol. Evol.">
        <title>The evolution of interdependence in a four-way mealybug symbiosis.</title>
        <authorList>
            <person name="Garber A.I."/>
            <person name="Kupper M."/>
            <person name="Laetsch D.R."/>
            <person name="Weldon S.R."/>
            <person name="Ladinsky M.S."/>
            <person name="Bjorkman P.J."/>
            <person name="McCutcheon J.P."/>
        </authorList>
    </citation>
    <scope>NUCLEOTIDE SEQUENCE [LARGE SCALE GENOMIC DNA]</scope>
    <source>
        <strain evidence="4">SOD</strain>
    </source>
</reference>
<evidence type="ECO:0000313" key="4">
    <source>
        <dbReference type="EMBL" id="MBT9433474.1"/>
    </source>
</evidence>
<keyword evidence="1" id="KW-0564">Palmitate</keyword>
<comment type="similarity">
    <text evidence="1">Belongs to the LpoB family.</text>
</comment>
<evidence type="ECO:0000256" key="1">
    <source>
        <dbReference type="HAMAP-Rule" id="MF_01889"/>
    </source>
</evidence>